<dbReference type="EnsemblPlants" id="Kaladp0011s0765.1.v1.1">
    <property type="protein sequence ID" value="Kaladp0011s0765.1.v1.1"/>
    <property type="gene ID" value="Kaladp0011s0765.v1.1"/>
</dbReference>
<dbReference type="PANTHER" id="PTHR31964:SF124">
    <property type="entry name" value="ADENINE NUCLEOTIDE ALPHA HYDROLASES-LIKE SUPERFAMILY PROTEIN"/>
    <property type="match status" value="1"/>
</dbReference>
<dbReference type="Proteomes" id="UP000594263">
    <property type="component" value="Unplaced"/>
</dbReference>
<dbReference type="CDD" id="cd23659">
    <property type="entry name" value="USP_At3g01520-like"/>
    <property type="match status" value="1"/>
</dbReference>
<dbReference type="Gene3D" id="3.40.50.620">
    <property type="entry name" value="HUPs"/>
    <property type="match status" value="1"/>
</dbReference>
<dbReference type="Gramene" id="Kaladp0011s0765.1.v1.1">
    <property type="protein sequence ID" value="Kaladp0011s0765.1.v1.1"/>
    <property type="gene ID" value="Kaladp0011s0765.v1.1"/>
</dbReference>
<reference evidence="2" key="1">
    <citation type="submission" date="2021-01" db="UniProtKB">
        <authorList>
            <consortium name="EnsemblPlants"/>
        </authorList>
    </citation>
    <scope>IDENTIFICATION</scope>
</reference>
<evidence type="ECO:0000259" key="1">
    <source>
        <dbReference type="Pfam" id="PF00582"/>
    </source>
</evidence>
<feature type="domain" description="UspA" evidence="1">
    <location>
        <begin position="22"/>
        <end position="169"/>
    </location>
</feature>
<dbReference type="SUPFAM" id="SSF52402">
    <property type="entry name" value="Adenine nucleotide alpha hydrolases-like"/>
    <property type="match status" value="1"/>
</dbReference>
<dbReference type="InterPro" id="IPR006015">
    <property type="entry name" value="Universal_stress_UspA"/>
</dbReference>
<proteinExistence type="predicted"/>
<evidence type="ECO:0000313" key="2">
    <source>
        <dbReference type="EnsemblPlants" id="Kaladp0011s0765.1.v1.1"/>
    </source>
</evidence>
<dbReference type="AlphaFoldDB" id="A0A7N0RIK8"/>
<dbReference type="InterPro" id="IPR014729">
    <property type="entry name" value="Rossmann-like_a/b/a_fold"/>
</dbReference>
<organism evidence="2 3">
    <name type="scientific">Kalanchoe fedtschenkoi</name>
    <name type="common">Lavender scallops</name>
    <name type="synonym">South American air plant</name>
    <dbReference type="NCBI Taxonomy" id="63787"/>
    <lineage>
        <taxon>Eukaryota</taxon>
        <taxon>Viridiplantae</taxon>
        <taxon>Streptophyta</taxon>
        <taxon>Embryophyta</taxon>
        <taxon>Tracheophyta</taxon>
        <taxon>Spermatophyta</taxon>
        <taxon>Magnoliopsida</taxon>
        <taxon>eudicotyledons</taxon>
        <taxon>Gunneridae</taxon>
        <taxon>Pentapetalae</taxon>
        <taxon>Saxifragales</taxon>
        <taxon>Crassulaceae</taxon>
        <taxon>Kalanchoe</taxon>
    </lineage>
</organism>
<protein>
    <recommendedName>
        <fullName evidence="1">UspA domain-containing protein</fullName>
    </recommendedName>
</protein>
<evidence type="ECO:0000313" key="3">
    <source>
        <dbReference type="Proteomes" id="UP000594263"/>
    </source>
</evidence>
<name>A0A7N0RIK8_KALFE</name>
<dbReference type="PRINTS" id="PR01438">
    <property type="entry name" value="UNVRSLSTRESS"/>
</dbReference>
<dbReference type="Pfam" id="PF00582">
    <property type="entry name" value="Usp"/>
    <property type="match status" value="1"/>
</dbReference>
<sequence length="175" mass="18688">MAESTVSPGGAAEAGLSSKKAMKVMVAVDDSEESFYALNWALDYVIGGGDNGMVTVVNVQHPFQHYIYPAGPAVYATSSVLESVRKAQEQNSAAILASALQICQAKMVRAETLILNGDPKEMICEAADQMRADLLVMSSRGLGAIKRAFLGSVSDYCVHHATCPILIVKPPKERK</sequence>
<keyword evidence="3" id="KW-1185">Reference proteome</keyword>
<dbReference type="OMA" id="SHHFAAF"/>
<accession>A0A7N0RIK8</accession>
<dbReference type="PANTHER" id="PTHR31964">
    <property type="entry name" value="ADENINE NUCLEOTIDE ALPHA HYDROLASES-LIKE SUPERFAMILY PROTEIN"/>
    <property type="match status" value="1"/>
</dbReference>
<dbReference type="InterPro" id="IPR006016">
    <property type="entry name" value="UspA"/>
</dbReference>